<reference evidence="1" key="1">
    <citation type="submission" date="2016-05" db="EMBL/GenBank/DDBJ databases">
        <authorList>
            <person name="Lavstsen T."/>
            <person name="Jespersen J.S."/>
        </authorList>
    </citation>
    <scope>NUCLEOTIDE SEQUENCE</scope>
    <source>
        <tissue evidence="1">Brain</tissue>
    </source>
</reference>
<protein>
    <submittedName>
        <fullName evidence="1">Uncharacterized protein</fullName>
    </submittedName>
</protein>
<accession>A0A1A8USY8</accession>
<feature type="non-terminal residue" evidence="1">
    <location>
        <position position="1"/>
    </location>
</feature>
<name>A0A1A8USY8_NOTFU</name>
<proteinExistence type="predicted"/>
<gene>
    <name evidence="1" type="primary">Nfu_g_1_019341</name>
</gene>
<dbReference type="EMBL" id="HAEJ01011032">
    <property type="protein sequence ID" value="SBS51489.1"/>
    <property type="molecule type" value="Transcribed_RNA"/>
</dbReference>
<organism evidence="1">
    <name type="scientific">Nothobranchius furzeri</name>
    <name type="common">Turquoise killifish</name>
    <dbReference type="NCBI Taxonomy" id="105023"/>
    <lineage>
        <taxon>Eukaryota</taxon>
        <taxon>Metazoa</taxon>
        <taxon>Chordata</taxon>
        <taxon>Craniata</taxon>
        <taxon>Vertebrata</taxon>
        <taxon>Euteleostomi</taxon>
        <taxon>Actinopterygii</taxon>
        <taxon>Neopterygii</taxon>
        <taxon>Teleostei</taxon>
        <taxon>Neoteleostei</taxon>
        <taxon>Acanthomorphata</taxon>
        <taxon>Ovalentaria</taxon>
        <taxon>Atherinomorphae</taxon>
        <taxon>Cyprinodontiformes</taxon>
        <taxon>Nothobranchiidae</taxon>
        <taxon>Nothobranchius</taxon>
    </lineage>
</organism>
<evidence type="ECO:0000313" key="1">
    <source>
        <dbReference type="EMBL" id="SBS51489.1"/>
    </source>
</evidence>
<reference evidence="1" key="2">
    <citation type="submission" date="2016-06" db="EMBL/GenBank/DDBJ databases">
        <title>The genome of a short-lived fish provides insights into sex chromosome evolution and the genetic control of aging.</title>
        <authorList>
            <person name="Reichwald K."/>
            <person name="Felder M."/>
            <person name="Petzold A."/>
            <person name="Koch P."/>
            <person name="Groth M."/>
            <person name="Platzer M."/>
        </authorList>
    </citation>
    <scope>NUCLEOTIDE SEQUENCE</scope>
    <source>
        <tissue evidence="1">Brain</tissue>
    </source>
</reference>
<sequence length="57" mass="6491">QWIVGNTFQVRIKGAKGVWSTSALENRDALRTRTPSRERAVEGCKCECWDWTPEPVA</sequence>
<dbReference type="AlphaFoldDB" id="A0A1A8USY8"/>
<feature type="non-terminal residue" evidence="1">
    <location>
        <position position="57"/>
    </location>
</feature>